<evidence type="ECO:0000313" key="10">
    <source>
        <dbReference type="Proteomes" id="UP001058626"/>
    </source>
</evidence>
<reference evidence="9" key="1">
    <citation type="submission" date="2022-06" db="EMBL/GenBank/DDBJ databases">
        <title>Complete genome sequence of Mycobacterium pseudoshottsii NJB1907-Z4.</title>
        <authorList>
            <person name="Komine T."/>
            <person name="Fukano H."/>
            <person name="Wada S."/>
        </authorList>
    </citation>
    <scope>NUCLEOTIDE SEQUENCE</scope>
    <source>
        <strain evidence="9">NJB1907-Z4</strain>
    </source>
</reference>
<protein>
    <recommendedName>
        <fullName evidence="8">Membrane transport protein MMPL domain-containing protein</fullName>
    </recommendedName>
</protein>
<feature type="compositionally biased region" description="Basic residues" evidence="7">
    <location>
        <begin position="120"/>
        <end position="134"/>
    </location>
</feature>
<accession>A0A9N7LWH7</accession>
<dbReference type="InterPro" id="IPR050545">
    <property type="entry name" value="Mycobact_MmpL"/>
</dbReference>
<organism evidence="9 10">
    <name type="scientific">Mycobacterium pseudoshottsii</name>
    <dbReference type="NCBI Taxonomy" id="265949"/>
    <lineage>
        <taxon>Bacteria</taxon>
        <taxon>Bacillati</taxon>
        <taxon>Actinomycetota</taxon>
        <taxon>Actinomycetes</taxon>
        <taxon>Mycobacteriales</taxon>
        <taxon>Mycobacteriaceae</taxon>
        <taxon>Mycobacterium</taxon>
        <taxon>Mycobacterium ulcerans group</taxon>
    </lineage>
</organism>
<evidence type="ECO:0000256" key="5">
    <source>
        <dbReference type="ARBA" id="ARBA00022989"/>
    </source>
</evidence>
<dbReference type="PANTHER" id="PTHR33406">
    <property type="entry name" value="MEMBRANE PROTEIN MJ1562-RELATED"/>
    <property type="match status" value="1"/>
</dbReference>
<dbReference type="EMBL" id="AP026367">
    <property type="protein sequence ID" value="BDN83893.1"/>
    <property type="molecule type" value="Genomic_DNA"/>
</dbReference>
<keyword evidence="5" id="KW-1133">Transmembrane helix</keyword>
<keyword evidence="10" id="KW-1185">Reference proteome</keyword>
<evidence type="ECO:0000256" key="2">
    <source>
        <dbReference type="ARBA" id="ARBA00010157"/>
    </source>
</evidence>
<evidence type="ECO:0000259" key="8">
    <source>
        <dbReference type="Pfam" id="PF03176"/>
    </source>
</evidence>
<dbReference type="InterPro" id="IPR004869">
    <property type="entry name" value="MMPL_dom"/>
</dbReference>
<name>A0A9N7LWH7_9MYCO</name>
<dbReference type="Proteomes" id="UP001058626">
    <property type="component" value="Chromosome"/>
</dbReference>
<keyword evidence="3" id="KW-1003">Cell membrane</keyword>
<comment type="subcellular location">
    <subcellularLocation>
        <location evidence="1">Cell membrane</location>
        <topology evidence="1">Multi-pass membrane protein</topology>
    </subcellularLocation>
</comment>
<evidence type="ECO:0000256" key="1">
    <source>
        <dbReference type="ARBA" id="ARBA00004651"/>
    </source>
</evidence>
<evidence type="ECO:0000256" key="6">
    <source>
        <dbReference type="ARBA" id="ARBA00023136"/>
    </source>
</evidence>
<keyword evidence="6" id="KW-0472">Membrane</keyword>
<sequence>MSDQQPTPPRIPHAICRLAVPIVLLWLALAAITNASVPQLEDVGKTHNVAMNSPDAPSLQATKRIGKVFGEFDSDSSAMVVLEGDNPLGADAHKFYDILIHKLEQDTKHVEHVQDFWGRHAHRGGRAERRRQGRLRAGLPDGKPRFGAGQRVGGRGP</sequence>
<dbReference type="PANTHER" id="PTHR33406:SF6">
    <property type="entry name" value="MEMBRANE PROTEIN YDGH-RELATED"/>
    <property type="match status" value="1"/>
</dbReference>
<proteinExistence type="inferred from homology"/>
<dbReference type="Pfam" id="PF03176">
    <property type="entry name" value="MMPL"/>
    <property type="match status" value="1"/>
</dbReference>
<gene>
    <name evidence="9" type="ORF">NJB1907Z4_C41080</name>
</gene>
<feature type="domain" description="Membrane transport protein MMPL" evidence="8">
    <location>
        <begin position="51"/>
        <end position="121"/>
    </location>
</feature>
<keyword evidence="4" id="KW-0812">Transmembrane</keyword>
<evidence type="ECO:0000313" key="9">
    <source>
        <dbReference type="EMBL" id="BDN83893.1"/>
    </source>
</evidence>
<dbReference type="AlphaFoldDB" id="A0A9N7LWH7"/>
<feature type="region of interest" description="Disordered" evidence="7">
    <location>
        <begin position="120"/>
        <end position="157"/>
    </location>
</feature>
<evidence type="ECO:0000256" key="7">
    <source>
        <dbReference type="SAM" id="MobiDB-lite"/>
    </source>
</evidence>
<evidence type="ECO:0000256" key="3">
    <source>
        <dbReference type="ARBA" id="ARBA00022475"/>
    </source>
</evidence>
<comment type="similarity">
    <text evidence="2">Belongs to the resistance-nodulation-cell division (RND) (TC 2.A.6) family. MmpL subfamily.</text>
</comment>
<dbReference type="GO" id="GO:0005886">
    <property type="term" value="C:plasma membrane"/>
    <property type="evidence" value="ECO:0007669"/>
    <property type="project" value="UniProtKB-SubCell"/>
</dbReference>
<evidence type="ECO:0000256" key="4">
    <source>
        <dbReference type="ARBA" id="ARBA00022692"/>
    </source>
</evidence>